<organism evidence="2 3">
    <name type="scientific">Arabidopsis arenosa</name>
    <name type="common">Sand rock-cress</name>
    <name type="synonym">Cardaminopsis arenosa</name>
    <dbReference type="NCBI Taxonomy" id="38785"/>
    <lineage>
        <taxon>Eukaryota</taxon>
        <taxon>Viridiplantae</taxon>
        <taxon>Streptophyta</taxon>
        <taxon>Embryophyta</taxon>
        <taxon>Tracheophyta</taxon>
        <taxon>Spermatophyta</taxon>
        <taxon>Magnoliopsida</taxon>
        <taxon>eudicotyledons</taxon>
        <taxon>Gunneridae</taxon>
        <taxon>Pentapetalae</taxon>
        <taxon>rosids</taxon>
        <taxon>malvids</taxon>
        <taxon>Brassicales</taxon>
        <taxon>Brassicaceae</taxon>
        <taxon>Camelineae</taxon>
        <taxon>Arabidopsis</taxon>
    </lineage>
</organism>
<reference evidence="2" key="1">
    <citation type="submission" date="2021-01" db="EMBL/GenBank/DDBJ databases">
        <authorList>
            <person name="Bezrukov I."/>
        </authorList>
    </citation>
    <scope>NUCLEOTIDE SEQUENCE</scope>
</reference>
<name>A0A8S1ZHJ8_ARAAE</name>
<evidence type="ECO:0000313" key="3">
    <source>
        <dbReference type="Proteomes" id="UP000682877"/>
    </source>
</evidence>
<gene>
    <name evidence="2" type="ORF">AARE701A_LOCUS556</name>
</gene>
<dbReference type="Proteomes" id="UP000682877">
    <property type="component" value="Chromosome 1"/>
</dbReference>
<feature type="region of interest" description="Disordered" evidence="1">
    <location>
        <begin position="81"/>
        <end position="101"/>
    </location>
</feature>
<dbReference type="PANTHER" id="PTHR33912:SF5">
    <property type="entry name" value="F22G5.17"/>
    <property type="match status" value="1"/>
</dbReference>
<feature type="region of interest" description="Disordered" evidence="1">
    <location>
        <begin position="1"/>
        <end position="22"/>
    </location>
</feature>
<evidence type="ECO:0000256" key="1">
    <source>
        <dbReference type="SAM" id="MobiDB-lite"/>
    </source>
</evidence>
<dbReference type="EMBL" id="LR999451">
    <property type="protein sequence ID" value="CAE5956799.1"/>
    <property type="molecule type" value="Genomic_DNA"/>
</dbReference>
<evidence type="ECO:0000313" key="2">
    <source>
        <dbReference type="EMBL" id="CAE5956799.1"/>
    </source>
</evidence>
<dbReference type="InterPro" id="IPR040381">
    <property type="entry name" value="At4g14450-like"/>
</dbReference>
<keyword evidence="3" id="KW-1185">Reference proteome</keyword>
<dbReference type="AlphaFoldDB" id="A0A8S1ZHJ8"/>
<protein>
    <submittedName>
        <fullName evidence="2">Uncharacterized protein</fullName>
    </submittedName>
</protein>
<proteinExistence type="predicted"/>
<accession>A0A8S1ZHJ8</accession>
<dbReference type="PANTHER" id="PTHR33912">
    <property type="entry name" value="OS01G0939400 PROTEIN"/>
    <property type="match status" value="1"/>
</dbReference>
<sequence length="125" mass="13702">MENSVNMFGKSESPRSPTRLQRQAPTALHLDLVPENPFLQQSCDVVATTAIPLLSPLFASPNPHSSLSKEGDNCVFPVGFTEKNGSQPSMDHKEGPKYSAKADNSNEMALLNMFQTKFVLVDHSQ</sequence>